<feature type="transmembrane region" description="Helical" evidence="1">
    <location>
        <begin position="51"/>
        <end position="68"/>
    </location>
</feature>
<organism evidence="2 3">
    <name type="scientific">Bradyrhizobium erythrophlei</name>
    <dbReference type="NCBI Taxonomy" id="1437360"/>
    <lineage>
        <taxon>Bacteria</taxon>
        <taxon>Pseudomonadati</taxon>
        <taxon>Pseudomonadota</taxon>
        <taxon>Alphaproteobacteria</taxon>
        <taxon>Hyphomicrobiales</taxon>
        <taxon>Nitrobacteraceae</taxon>
        <taxon>Bradyrhizobium</taxon>
    </lineage>
</organism>
<keyword evidence="1" id="KW-1133">Transmembrane helix</keyword>
<dbReference type="AlphaFoldDB" id="A0A1M5Y6F3"/>
<protein>
    <submittedName>
        <fullName evidence="2">Uncharacterized protein</fullName>
    </submittedName>
</protein>
<evidence type="ECO:0000313" key="3">
    <source>
        <dbReference type="Proteomes" id="UP000189796"/>
    </source>
</evidence>
<proteinExistence type="predicted"/>
<dbReference type="EMBL" id="LT670817">
    <property type="protein sequence ID" value="SHI07499.1"/>
    <property type="molecule type" value="Genomic_DNA"/>
</dbReference>
<dbReference type="Proteomes" id="UP000189796">
    <property type="component" value="Chromosome I"/>
</dbReference>
<feature type="transmembrane region" description="Helical" evidence="1">
    <location>
        <begin position="74"/>
        <end position="99"/>
    </location>
</feature>
<name>A0A1M5Y6F3_9BRAD</name>
<keyword evidence="1" id="KW-0472">Membrane</keyword>
<gene>
    <name evidence="2" type="ORF">SAMN05443248_7960</name>
</gene>
<evidence type="ECO:0000313" key="2">
    <source>
        <dbReference type="EMBL" id="SHI07499.1"/>
    </source>
</evidence>
<sequence>MELINCHDCERSVSFSAANCPHCGSAEPAGPYRHNRKEVRRHRIEDKNDRTLIATTVVLGVIGAFYGVETSSSILGALIAGLWYGFVGVAIGAPLAFAINITRNWR</sequence>
<reference evidence="2 3" key="1">
    <citation type="submission" date="2016-11" db="EMBL/GenBank/DDBJ databases">
        <authorList>
            <person name="Jaros S."/>
            <person name="Januszkiewicz K."/>
            <person name="Wedrychowicz H."/>
        </authorList>
    </citation>
    <scope>NUCLEOTIDE SEQUENCE [LARGE SCALE GENOMIC DNA]</scope>
    <source>
        <strain evidence="2 3">GAS138</strain>
    </source>
</reference>
<accession>A0A1M5Y6F3</accession>
<keyword evidence="1" id="KW-0812">Transmembrane</keyword>
<evidence type="ECO:0000256" key="1">
    <source>
        <dbReference type="SAM" id="Phobius"/>
    </source>
</evidence>